<evidence type="ECO:0000259" key="12">
    <source>
        <dbReference type="Pfam" id="PF03717"/>
    </source>
</evidence>
<dbReference type="Pfam" id="PF03717">
    <property type="entry name" value="PBP_dimer"/>
    <property type="match status" value="1"/>
</dbReference>
<keyword evidence="6" id="KW-0133">Cell shape</keyword>
<dbReference type="InterPro" id="IPR050515">
    <property type="entry name" value="Beta-lactam/transpept"/>
</dbReference>
<organism evidence="13 14">
    <name type="scientific">Candidatus Blautia gallistercoris</name>
    <dbReference type="NCBI Taxonomy" id="2838490"/>
    <lineage>
        <taxon>Bacteria</taxon>
        <taxon>Bacillati</taxon>
        <taxon>Bacillota</taxon>
        <taxon>Clostridia</taxon>
        <taxon>Lachnospirales</taxon>
        <taxon>Lachnospiraceae</taxon>
        <taxon>Blautia</taxon>
    </lineage>
</organism>
<dbReference type="GO" id="GO:0009252">
    <property type="term" value="P:peptidoglycan biosynthetic process"/>
    <property type="evidence" value="ECO:0007669"/>
    <property type="project" value="UniProtKB-KW"/>
</dbReference>
<dbReference type="PANTHER" id="PTHR30627">
    <property type="entry name" value="PEPTIDOGLYCAN D,D-TRANSPEPTIDASE"/>
    <property type="match status" value="1"/>
</dbReference>
<dbReference type="SUPFAM" id="SSF56519">
    <property type="entry name" value="Penicillin binding protein dimerisation domain"/>
    <property type="match status" value="1"/>
</dbReference>
<evidence type="ECO:0000256" key="5">
    <source>
        <dbReference type="ARBA" id="ARBA00022692"/>
    </source>
</evidence>
<dbReference type="GO" id="GO:0008360">
    <property type="term" value="P:regulation of cell shape"/>
    <property type="evidence" value="ECO:0007669"/>
    <property type="project" value="UniProtKB-KW"/>
</dbReference>
<evidence type="ECO:0000256" key="7">
    <source>
        <dbReference type="ARBA" id="ARBA00022984"/>
    </source>
</evidence>
<dbReference type="GO" id="GO:0008658">
    <property type="term" value="F:penicillin binding"/>
    <property type="evidence" value="ECO:0007669"/>
    <property type="project" value="InterPro"/>
</dbReference>
<protein>
    <submittedName>
        <fullName evidence="13">Peptidase</fullName>
    </submittedName>
</protein>
<dbReference type="InterPro" id="IPR001460">
    <property type="entry name" value="PCN-bd_Tpept"/>
</dbReference>
<keyword evidence="7" id="KW-0573">Peptidoglycan synthesis</keyword>
<reference evidence="13" key="1">
    <citation type="journal article" date="2021" name="PeerJ">
        <title>Extensive microbial diversity within the chicken gut microbiome revealed by metagenomics and culture.</title>
        <authorList>
            <person name="Gilroy R."/>
            <person name="Ravi A."/>
            <person name="Getino M."/>
            <person name="Pursley I."/>
            <person name="Horton D.L."/>
            <person name="Alikhan N.F."/>
            <person name="Baker D."/>
            <person name="Gharbi K."/>
            <person name="Hall N."/>
            <person name="Watson M."/>
            <person name="Adriaenssens E.M."/>
            <person name="Foster-Nyarko E."/>
            <person name="Jarju S."/>
            <person name="Secka A."/>
            <person name="Antonio M."/>
            <person name="Oren A."/>
            <person name="Chaudhuri R.R."/>
            <person name="La Ragione R."/>
            <person name="Hildebrand F."/>
            <person name="Pallen M.J."/>
        </authorList>
    </citation>
    <scope>NUCLEOTIDE SEQUENCE</scope>
    <source>
        <strain evidence="13">ChiSjej1B19-8411</strain>
    </source>
</reference>
<evidence type="ECO:0000256" key="1">
    <source>
        <dbReference type="ARBA" id="ARBA00004167"/>
    </source>
</evidence>
<accession>A0A9D1WFW1</accession>
<dbReference type="PANTHER" id="PTHR30627:SF2">
    <property type="entry name" value="PEPTIDOGLYCAN D,D-TRANSPEPTIDASE MRDA"/>
    <property type="match status" value="1"/>
</dbReference>
<gene>
    <name evidence="13" type="ORF">IAA45_01105</name>
</gene>
<evidence type="ECO:0000256" key="9">
    <source>
        <dbReference type="ARBA" id="ARBA00023136"/>
    </source>
</evidence>
<evidence type="ECO:0000256" key="4">
    <source>
        <dbReference type="ARBA" id="ARBA00022475"/>
    </source>
</evidence>
<dbReference type="EMBL" id="DXEX01000029">
    <property type="protein sequence ID" value="HIX58305.1"/>
    <property type="molecule type" value="Genomic_DNA"/>
</dbReference>
<evidence type="ECO:0000256" key="3">
    <source>
        <dbReference type="ARBA" id="ARBA00007171"/>
    </source>
</evidence>
<evidence type="ECO:0000256" key="2">
    <source>
        <dbReference type="ARBA" id="ARBA00004236"/>
    </source>
</evidence>
<dbReference type="InterPro" id="IPR036138">
    <property type="entry name" value="PBP_dimer_sf"/>
</dbReference>
<keyword evidence="5" id="KW-0812">Transmembrane</keyword>
<evidence type="ECO:0000313" key="14">
    <source>
        <dbReference type="Proteomes" id="UP000886817"/>
    </source>
</evidence>
<feature type="domain" description="Penicillin-binding protein transpeptidase" evidence="11">
    <location>
        <begin position="452"/>
        <end position="752"/>
    </location>
</feature>
<evidence type="ECO:0000256" key="10">
    <source>
        <dbReference type="ARBA" id="ARBA00023316"/>
    </source>
</evidence>
<comment type="caution">
    <text evidence="13">The sequence shown here is derived from an EMBL/GenBank/DDBJ whole genome shotgun (WGS) entry which is preliminary data.</text>
</comment>
<evidence type="ECO:0000256" key="8">
    <source>
        <dbReference type="ARBA" id="ARBA00022989"/>
    </source>
</evidence>
<dbReference type="GO" id="GO:0071555">
    <property type="term" value="P:cell wall organization"/>
    <property type="evidence" value="ECO:0007669"/>
    <property type="project" value="UniProtKB-KW"/>
</dbReference>
<dbReference type="InterPro" id="IPR012338">
    <property type="entry name" value="Beta-lactam/transpept-like"/>
</dbReference>
<dbReference type="GO" id="GO:0071972">
    <property type="term" value="F:peptidoglycan L,D-transpeptidase activity"/>
    <property type="evidence" value="ECO:0007669"/>
    <property type="project" value="TreeGrafter"/>
</dbReference>
<feature type="non-terminal residue" evidence="13">
    <location>
        <position position="1"/>
    </location>
</feature>
<keyword evidence="9" id="KW-0472">Membrane</keyword>
<dbReference type="AlphaFoldDB" id="A0A9D1WFW1"/>
<comment type="subcellular location">
    <subcellularLocation>
        <location evidence="2">Cell membrane</location>
    </subcellularLocation>
    <subcellularLocation>
        <location evidence="1">Membrane</location>
        <topology evidence="1">Single-pass membrane protein</topology>
    </subcellularLocation>
</comment>
<evidence type="ECO:0000313" key="13">
    <source>
        <dbReference type="EMBL" id="HIX58305.1"/>
    </source>
</evidence>
<dbReference type="Gene3D" id="3.90.1310.10">
    <property type="entry name" value="Penicillin-binding protein 2a (Domain 2)"/>
    <property type="match status" value="1"/>
</dbReference>
<sequence length="792" mass="87563">LAGSERFSIILEGENAYTAEELEAYGLPESYTPSELLDMVIIRYALSTNSFQRYMPVTIATDISDETVAAIMENKSELQGIDVLEDSIRYYEDGIYFSSIIGYTGRASAEELETLREDNPDYASDAIVGKTGIEQYMELQLQGTDGEETVYVDNVGTVQEIDEESRVDPVSGNDVYLTIDKDLQETIYHILEQQVAGILVANIENTKTFDYENNTDRSQIRIPIYDVYYALINNNIIDIDHFSQTDASDTEKNLYAKFQQKQQEIFDRITAELTGDSPTVYNDLDDEMKEYLDYIVNELLTDTLGILSSDAIDTTDATYLAYTRDGTISLQEYLTYAASQNWVDISDLSPEGNYLDSSEVYQALAEYLVDYLKTDTAFSKILYYYMLQADTISGQELCLVLYDQGVLELQEGDDTYDRLASGSLTASDFMISKISSLEITPGQLALAPCSASAVVTDVNTGDTLACVTYPGYDNNRLANNMDTEYYNQLVNDLSQPFYNKATQQTTAPGSTFKLVSLVAGYEEDVVNLDTSIECTGSFDLVTPAIACWNRSGHGYLDFTSAVEQSCNVYVNTIGYQLGLDSEGNFSENQSIQKIQEYASLFGLDKKSGLEITESSPHVTDQYAVPSYMGQGTHLYTTSQLARYVTAIANSGTVYDLTLLDRVTDSQNNVLEEYSADVESQINLPTQLWDALHSGMQRVVSTHAQFSDLGVSVAGKTGTAEQETNRPSHGMFIGYGPYEDPEIAVAVRIPYGYSSGNACLVARDIFAYALGQETAEEIVTGAASSETSNTSTD</sequence>
<dbReference type="SUPFAM" id="SSF56601">
    <property type="entry name" value="beta-lactamase/transpeptidase-like"/>
    <property type="match status" value="1"/>
</dbReference>
<dbReference type="InterPro" id="IPR005311">
    <property type="entry name" value="PBP_dimer"/>
</dbReference>
<feature type="domain" description="Penicillin-binding protein dimerisation" evidence="12">
    <location>
        <begin position="14"/>
        <end position="159"/>
    </location>
</feature>
<evidence type="ECO:0000259" key="11">
    <source>
        <dbReference type="Pfam" id="PF00905"/>
    </source>
</evidence>
<comment type="similarity">
    <text evidence="3">Belongs to the transpeptidase family.</text>
</comment>
<keyword evidence="8" id="KW-1133">Transmembrane helix</keyword>
<reference evidence="13" key="2">
    <citation type="submission" date="2021-04" db="EMBL/GenBank/DDBJ databases">
        <authorList>
            <person name="Gilroy R."/>
        </authorList>
    </citation>
    <scope>NUCLEOTIDE SEQUENCE</scope>
    <source>
        <strain evidence="13">ChiSjej1B19-8411</strain>
    </source>
</reference>
<dbReference type="Proteomes" id="UP000886817">
    <property type="component" value="Unassembled WGS sequence"/>
</dbReference>
<proteinExistence type="inferred from homology"/>
<dbReference type="GO" id="GO:0005886">
    <property type="term" value="C:plasma membrane"/>
    <property type="evidence" value="ECO:0007669"/>
    <property type="project" value="UniProtKB-SubCell"/>
</dbReference>
<keyword evidence="10" id="KW-0961">Cell wall biogenesis/degradation</keyword>
<dbReference type="Pfam" id="PF00905">
    <property type="entry name" value="Transpeptidase"/>
    <property type="match status" value="1"/>
</dbReference>
<name>A0A9D1WFW1_9FIRM</name>
<keyword evidence="4" id="KW-1003">Cell membrane</keyword>
<evidence type="ECO:0000256" key="6">
    <source>
        <dbReference type="ARBA" id="ARBA00022960"/>
    </source>
</evidence>
<dbReference type="Gene3D" id="3.40.710.10">
    <property type="entry name" value="DD-peptidase/beta-lactamase superfamily"/>
    <property type="match status" value="1"/>
</dbReference>